<evidence type="ECO:0000256" key="2">
    <source>
        <dbReference type="ARBA" id="ARBA00000565"/>
    </source>
</evidence>
<organism evidence="24 25">
    <name type="scientific">Vulcanisaeta moutnovskia (strain 768-28)</name>
    <dbReference type="NCBI Taxonomy" id="985053"/>
    <lineage>
        <taxon>Archaea</taxon>
        <taxon>Thermoproteota</taxon>
        <taxon>Thermoprotei</taxon>
        <taxon>Thermoproteales</taxon>
        <taxon>Thermoproteaceae</taxon>
        <taxon>Vulcanisaeta</taxon>
    </lineage>
</organism>
<comment type="catalytic activity">
    <reaction evidence="16">
        <text>2-[(2R,5Z)-2-carboxy-4-methylthiazol-5(2H)-ylidene]ethyl phosphate + 4-amino-2-methyl-5-(diphosphooxymethyl)pyrimidine + 2 H(+) = thiamine phosphate + CO2 + diphosphate</text>
        <dbReference type="Rhea" id="RHEA:47844"/>
        <dbReference type="ChEBI" id="CHEBI:15378"/>
        <dbReference type="ChEBI" id="CHEBI:16526"/>
        <dbReference type="ChEBI" id="CHEBI:33019"/>
        <dbReference type="ChEBI" id="CHEBI:37575"/>
        <dbReference type="ChEBI" id="CHEBI:57841"/>
        <dbReference type="ChEBI" id="CHEBI:62899"/>
        <dbReference type="EC" id="2.5.1.3"/>
    </reaction>
</comment>
<keyword evidence="10 24" id="KW-0418">Kinase</keyword>
<evidence type="ECO:0000313" key="24">
    <source>
        <dbReference type="EMBL" id="ADY00958.1"/>
    </source>
</evidence>
<reference evidence="24 25" key="1">
    <citation type="journal article" date="2011" name="J. Bacteriol.">
        <title>Complete genome sequence of 'Vulcanisaeta moutnovskia' strain 768-28, a novel member of the hyperthermophilic crenarchaeal genus vulcanisaeta.</title>
        <authorList>
            <person name="Gumerov V.M."/>
            <person name="Mardanov A.V."/>
            <person name="Beletsky A.V."/>
            <person name="Prokofeva M.I."/>
            <person name="Bonch-Osmolovskaya E.A."/>
            <person name="Ravin N.V."/>
            <person name="Skryabin K.G."/>
        </authorList>
    </citation>
    <scope>NUCLEOTIDE SEQUENCE [LARGE SCALE GENOMIC DNA]</scope>
    <source>
        <strain evidence="24 25">768-28</strain>
    </source>
</reference>
<feature type="domain" description="Pyridoxamine kinase/Phosphomethylpyrimidine kinase" evidence="22">
    <location>
        <begin position="15"/>
        <end position="261"/>
    </location>
</feature>
<comment type="catalytic activity">
    <reaction evidence="14">
        <text>4-methyl-5-(2-phosphooxyethyl)-thiazole + 4-amino-2-methyl-5-(diphosphooxymethyl)pyrimidine + H(+) = thiamine phosphate + diphosphate</text>
        <dbReference type="Rhea" id="RHEA:22328"/>
        <dbReference type="ChEBI" id="CHEBI:15378"/>
        <dbReference type="ChEBI" id="CHEBI:33019"/>
        <dbReference type="ChEBI" id="CHEBI:37575"/>
        <dbReference type="ChEBI" id="CHEBI:57841"/>
        <dbReference type="ChEBI" id="CHEBI:58296"/>
        <dbReference type="EC" id="2.5.1.3"/>
    </reaction>
</comment>
<evidence type="ECO:0000259" key="23">
    <source>
        <dbReference type="Pfam" id="PF10120"/>
    </source>
</evidence>
<evidence type="ECO:0000256" key="4">
    <source>
        <dbReference type="ARBA" id="ARBA00005165"/>
    </source>
</evidence>
<gene>
    <name evidence="24" type="ordered locus">VMUT_0747</name>
</gene>
<evidence type="ECO:0000256" key="11">
    <source>
        <dbReference type="ARBA" id="ARBA00022840"/>
    </source>
</evidence>
<dbReference type="Proteomes" id="UP000007485">
    <property type="component" value="Chromosome"/>
</dbReference>
<comment type="pathway">
    <text evidence="18">Cofactor biosynthesis; thiamine diphosphate biosynthesis; 4-amino-2-methyl-5-diphosphomethylpyrimidine from 5-amino-1-(5-phospho-D-ribosyl)imidazole.</text>
</comment>
<dbReference type="CDD" id="cd01169">
    <property type="entry name" value="HMPP_kinase"/>
    <property type="match status" value="1"/>
</dbReference>
<comment type="similarity">
    <text evidence="19">In the C-terminal section; belongs to the ThiN family.</text>
</comment>
<dbReference type="EC" id="2.7.4.7" evidence="7"/>
<evidence type="ECO:0000256" key="20">
    <source>
        <dbReference type="ARBA" id="ARBA00060992"/>
    </source>
</evidence>
<dbReference type="AlphaFoldDB" id="F0QW34"/>
<evidence type="ECO:0000256" key="1">
    <source>
        <dbReference type="ARBA" id="ARBA00000151"/>
    </source>
</evidence>
<dbReference type="GO" id="GO:0004789">
    <property type="term" value="F:thiamine-phosphate diphosphorylase activity"/>
    <property type="evidence" value="ECO:0007669"/>
    <property type="project" value="UniProtKB-EC"/>
</dbReference>
<dbReference type="FunFam" id="3.40.225.10:FF:000015">
    <property type="entry name" value="Phosphomethylpyrimidine kinase (Hmp-phosphate kinase)"/>
    <property type="match status" value="1"/>
</dbReference>
<dbReference type="InterPro" id="IPR036409">
    <property type="entry name" value="Aldolase_II/adducin_N_sf"/>
</dbReference>
<dbReference type="eggNOG" id="arCOG00020">
    <property type="taxonomic scope" value="Archaea"/>
</dbReference>
<evidence type="ECO:0000256" key="16">
    <source>
        <dbReference type="ARBA" id="ARBA00047883"/>
    </source>
</evidence>
<keyword evidence="13" id="KW-0511">Multifunctional enzyme</keyword>
<dbReference type="GO" id="GO:0009228">
    <property type="term" value="P:thiamine biosynthetic process"/>
    <property type="evidence" value="ECO:0007669"/>
    <property type="project" value="UniProtKB-KW"/>
</dbReference>
<keyword evidence="8" id="KW-0808">Transferase</keyword>
<dbReference type="NCBIfam" id="NF006346">
    <property type="entry name" value="PRK08573.1"/>
    <property type="match status" value="1"/>
</dbReference>
<comment type="pathway">
    <text evidence="4">Cofactor biosynthesis; thiamine diphosphate biosynthesis; thiamine phosphate from 4-amino-2-methyl-5-diphosphomethylpyrimidine and 4-methyl-5-(2-phosphoethyl)-thiazole: step 1/1.</text>
</comment>
<evidence type="ECO:0000256" key="13">
    <source>
        <dbReference type="ARBA" id="ARBA00023268"/>
    </source>
</evidence>
<evidence type="ECO:0000256" key="5">
    <source>
        <dbReference type="ARBA" id="ARBA00012135"/>
    </source>
</evidence>
<evidence type="ECO:0000256" key="8">
    <source>
        <dbReference type="ARBA" id="ARBA00022679"/>
    </source>
</evidence>
<dbReference type="Pfam" id="PF08543">
    <property type="entry name" value="Phos_pyr_kin"/>
    <property type="match status" value="1"/>
</dbReference>
<evidence type="ECO:0000256" key="17">
    <source>
        <dbReference type="ARBA" id="ARBA00059241"/>
    </source>
</evidence>
<dbReference type="EMBL" id="CP002529">
    <property type="protein sequence ID" value="ADY00958.1"/>
    <property type="molecule type" value="Genomic_DNA"/>
</dbReference>
<dbReference type="GeneID" id="10288399"/>
<evidence type="ECO:0000256" key="21">
    <source>
        <dbReference type="ARBA" id="ARBA00067160"/>
    </source>
</evidence>
<name>F0QW34_VULM7</name>
<dbReference type="RefSeq" id="WP_013604120.1">
    <property type="nucleotide sequence ID" value="NC_015151.1"/>
</dbReference>
<dbReference type="Pfam" id="PF10120">
    <property type="entry name" value="ThiN"/>
    <property type="match status" value="1"/>
</dbReference>
<dbReference type="EC" id="2.7.1.49" evidence="5"/>
<dbReference type="SUPFAM" id="SSF53613">
    <property type="entry name" value="Ribokinase-like"/>
    <property type="match status" value="1"/>
</dbReference>
<dbReference type="GO" id="GO:0008902">
    <property type="term" value="F:hydroxymethylpyrimidine kinase activity"/>
    <property type="evidence" value="ECO:0007669"/>
    <property type="project" value="UniProtKB-EC"/>
</dbReference>
<evidence type="ECO:0000256" key="7">
    <source>
        <dbReference type="ARBA" id="ARBA00012963"/>
    </source>
</evidence>
<evidence type="ECO:0000256" key="19">
    <source>
        <dbReference type="ARBA" id="ARBA00060834"/>
    </source>
</evidence>
<accession>F0QW34</accession>
<comment type="function">
    <text evidence="17">Condenses 4-methyl-5-(beta-hydroxyethyl)thiazole monophosphate (THZ-P) and 4-amino-5-hydroxymethyl pyrimidine pyrophosphate (HMP-PP) to form thiamine monophosphate (TMP).</text>
</comment>
<evidence type="ECO:0000256" key="3">
    <source>
        <dbReference type="ARBA" id="ARBA00003848"/>
    </source>
</evidence>
<evidence type="ECO:0000256" key="9">
    <source>
        <dbReference type="ARBA" id="ARBA00022741"/>
    </source>
</evidence>
<evidence type="ECO:0000256" key="10">
    <source>
        <dbReference type="ARBA" id="ARBA00022777"/>
    </source>
</evidence>
<dbReference type="Gene3D" id="3.40.1190.20">
    <property type="match status" value="1"/>
</dbReference>
<dbReference type="GO" id="GO:0008972">
    <property type="term" value="F:phosphomethylpyrimidine kinase activity"/>
    <property type="evidence" value="ECO:0007669"/>
    <property type="project" value="UniProtKB-EC"/>
</dbReference>
<evidence type="ECO:0000259" key="22">
    <source>
        <dbReference type="Pfam" id="PF08543"/>
    </source>
</evidence>
<keyword evidence="11" id="KW-0067">ATP-binding</keyword>
<comment type="function">
    <text evidence="3">Catalyzes the phosphorylation of hydroxymethylpyrimidine phosphate (HMP-P) to HMP-PP, and of HMP to HMP-P.</text>
</comment>
<evidence type="ECO:0000256" key="6">
    <source>
        <dbReference type="ARBA" id="ARBA00012830"/>
    </source>
</evidence>
<dbReference type="InterPro" id="IPR004399">
    <property type="entry name" value="HMP/HMP-P_kinase_dom"/>
</dbReference>
<dbReference type="InterPro" id="IPR013749">
    <property type="entry name" value="PM/HMP-P_kinase-1"/>
</dbReference>
<proteinExistence type="inferred from homology"/>
<keyword evidence="12" id="KW-0784">Thiamine biosynthesis</keyword>
<evidence type="ECO:0000313" key="25">
    <source>
        <dbReference type="Proteomes" id="UP000007485"/>
    </source>
</evidence>
<feature type="domain" description="Thiamine-phosphate synthase ThiN" evidence="23">
    <location>
        <begin position="278"/>
        <end position="449"/>
    </location>
</feature>
<dbReference type="KEGG" id="vmo:VMUT_0747"/>
<dbReference type="PANTHER" id="PTHR20858">
    <property type="entry name" value="PHOSPHOMETHYLPYRIMIDINE KINASE"/>
    <property type="match status" value="1"/>
</dbReference>
<comment type="catalytic activity">
    <reaction evidence="2">
        <text>4-amino-2-methyl-5-(phosphooxymethyl)pyrimidine + ATP = 4-amino-2-methyl-5-(diphosphooxymethyl)pyrimidine + ADP</text>
        <dbReference type="Rhea" id="RHEA:19893"/>
        <dbReference type="ChEBI" id="CHEBI:30616"/>
        <dbReference type="ChEBI" id="CHEBI:57841"/>
        <dbReference type="ChEBI" id="CHEBI:58354"/>
        <dbReference type="ChEBI" id="CHEBI:456216"/>
        <dbReference type="EC" id="2.7.4.7"/>
    </reaction>
</comment>
<dbReference type="GO" id="GO:0005524">
    <property type="term" value="F:ATP binding"/>
    <property type="evidence" value="ECO:0007669"/>
    <property type="project" value="UniProtKB-KW"/>
</dbReference>
<comment type="catalytic activity">
    <reaction evidence="1">
        <text>4-amino-5-hydroxymethyl-2-methylpyrimidine + ATP = 4-amino-2-methyl-5-(phosphooxymethyl)pyrimidine + ADP + H(+)</text>
        <dbReference type="Rhea" id="RHEA:23096"/>
        <dbReference type="ChEBI" id="CHEBI:15378"/>
        <dbReference type="ChEBI" id="CHEBI:16892"/>
        <dbReference type="ChEBI" id="CHEBI:30616"/>
        <dbReference type="ChEBI" id="CHEBI:58354"/>
        <dbReference type="ChEBI" id="CHEBI:456216"/>
        <dbReference type="EC" id="2.7.1.49"/>
    </reaction>
</comment>
<evidence type="ECO:0000256" key="15">
    <source>
        <dbReference type="ARBA" id="ARBA00047851"/>
    </source>
</evidence>
<comment type="similarity">
    <text evidence="20">In the N-terminal section; belongs to the ThiD family.</text>
</comment>
<dbReference type="EC" id="2.5.1.3" evidence="6"/>
<dbReference type="NCBIfam" id="TIGR00097">
    <property type="entry name" value="HMP-P_kinase"/>
    <property type="match status" value="1"/>
</dbReference>
<comment type="catalytic activity">
    <reaction evidence="15">
        <text>2-(2-carboxy-4-methylthiazol-5-yl)ethyl phosphate + 4-amino-2-methyl-5-(diphosphooxymethyl)pyrimidine + 2 H(+) = thiamine phosphate + CO2 + diphosphate</text>
        <dbReference type="Rhea" id="RHEA:47848"/>
        <dbReference type="ChEBI" id="CHEBI:15378"/>
        <dbReference type="ChEBI" id="CHEBI:16526"/>
        <dbReference type="ChEBI" id="CHEBI:33019"/>
        <dbReference type="ChEBI" id="CHEBI:37575"/>
        <dbReference type="ChEBI" id="CHEBI:57841"/>
        <dbReference type="ChEBI" id="CHEBI:62890"/>
        <dbReference type="EC" id="2.5.1.3"/>
    </reaction>
</comment>
<dbReference type="STRING" id="985053.VMUT_0747"/>
<dbReference type="InterPro" id="IPR029056">
    <property type="entry name" value="Ribokinase-like"/>
</dbReference>
<dbReference type="SUPFAM" id="SSF53639">
    <property type="entry name" value="AraD/HMP-PK domain-like"/>
    <property type="match status" value="1"/>
</dbReference>
<evidence type="ECO:0000256" key="12">
    <source>
        <dbReference type="ARBA" id="ARBA00022977"/>
    </source>
</evidence>
<dbReference type="FunFam" id="3.40.1190.20:FF:000003">
    <property type="entry name" value="Phosphomethylpyrimidine kinase ThiD"/>
    <property type="match status" value="1"/>
</dbReference>
<keyword evidence="9" id="KW-0547">Nucleotide-binding</keyword>
<dbReference type="InterPro" id="IPR019293">
    <property type="entry name" value="ThiN"/>
</dbReference>
<dbReference type="HOGENOM" id="CLU_035788_0_0_2"/>
<dbReference type="GO" id="GO:0005829">
    <property type="term" value="C:cytosol"/>
    <property type="evidence" value="ECO:0007669"/>
    <property type="project" value="TreeGrafter"/>
</dbReference>
<protein>
    <recommendedName>
        <fullName evidence="21">Bifunctional thiamine biosynthesis protein ThiDN</fullName>
        <ecNumber evidence="6">2.5.1.3</ecNumber>
        <ecNumber evidence="5">2.7.1.49</ecNumber>
        <ecNumber evidence="7">2.7.4.7</ecNumber>
    </recommendedName>
</protein>
<keyword evidence="25" id="KW-1185">Reference proteome</keyword>
<evidence type="ECO:0000256" key="14">
    <source>
        <dbReference type="ARBA" id="ARBA00047334"/>
    </source>
</evidence>
<evidence type="ECO:0000256" key="18">
    <source>
        <dbReference type="ARBA" id="ARBA00060674"/>
    </source>
</evidence>
<sequence length="460" mass="50057">MSMRIPRALTIAGLDSGGGAGITADLKTFHALGVYGMVALTAVTAQNTLGVKAVQEIDPLVVENQINTVAEDIGVDAAKTGMLSSSQIMEAAARAVRRWGFQLVVDPVMYAKSGDPLIRPEAMETLRRVIIPISKVVTPNAPEASHLAGFRVETLDDAKRAAKFIAEELHPEIVIVKGGHLTGNESIDIVYFRDSGEYRELRAPRIDTKNTHGTGCSFSAAIAAGLAKGLSPWDAIKLAKEFITTAIKYSLPLGHGHGPVNPMAWLELRAYRADVIDELNKALRIIEDNADLIGNYIPEVQSNLGYALPAFYARDLNDIAAVPGRIIKYMGKAKPSGPPAFGVSSHVANYILTAMRHDPEVRSAMNIKYDDKVIETARKLGYVVSSYDRRQEPPEVKAREGASIPWGTEQAIKNAGRVPDVIYHLGDWGKEPVIIILGRNPTEVVSKLLAILRRINENRF</sequence>
<dbReference type="PANTHER" id="PTHR20858:SF17">
    <property type="entry name" value="HYDROXYMETHYLPYRIMIDINE_PHOSPHOMETHYLPYRIMIDINE KINASE THI20-RELATED"/>
    <property type="match status" value="1"/>
</dbReference>
<dbReference type="Gene3D" id="3.40.225.10">
    <property type="entry name" value="Class II aldolase/adducin N-terminal domain"/>
    <property type="match status" value="1"/>
</dbReference>
<dbReference type="eggNOG" id="arCOG00021">
    <property type="taxonomic scope" value="Archaea"/>
</dbReference>